<keyword evidence="4 7" id="KW-0472">Membrane</keyword>
<dbReference type="Pfam" id="PF09779">
    <property type="entry name" value="Ima1_N"/>
    <property type="match status" value="1"/>
</dbReference>
<feature type="transmembrane region" description="Helical" evidence="7">
    <location>
        <begin position="820"/>
        <end position="841"/>
    </location>
</feature>
<dbReference type="PANTHER" id="PTHR28538:SF1">
    <property type="entry name" value="INTEGRAL INNER NUCLEAR MEMBRANE PROTEIN IMA1"/>
    <property type="match status" value="1"/>
</dbReference>
<evidence type="ECO:0000256" key="2">
    <source>
        <dbReference type="ARBA" id="ARBA00022692"/>
    </source>
</evidence>
<protein>
    <recommendedName>
        <fullName evidence="8">Ima1 N-terminal domain-containing protein</fullName>
    </recommendedName>
</protein>
<keyword evidence="2 7" id="KW-0812">Transmembrane</keyword>
<dbReference type="Proteomes" id="UP000245591">
    <property type="component" value="Unassembled WGS sequence"/>
</dbReference>
<evidence type="ECO:0000256" key="3">
    <source>
        <dbReference type="ARBA" id="ARBA00022989"/>
    </source>
</evidence>
<feature type="region of interest" description="Disordered" evidence="6">
    <location>
        <begin position="704"/>
        <end position="736"/>
    </location>
</feature>
<dbReference type="InterPro" id="IPR018617">
    <property type="entry name" value="Ima1_N"/>
</dbReference>
<keyword evidence="10" id="KW-1185">Reference proteome</keyword>
<dbReference type="AlphaFoldDB" id="A0A2U1J6Z3"/>
<dbReference type="EMBL" id="MBFU01000274">
    <property type="protein sequence ID" value="PWA00870.1"/>
    <property type="molecule type" value="Genomic_DNA"/>
</dbReference>
<dbReference type="GO" id="GO:0071765">
    <property type="term" value="P:nuclear inner membrane organization"/>
    <property type="evidence" value="ECO:0007669"/>
    <property type="project" value="InterPro"/>
</dbReference>
<keyword evidence="3 7" id="KW-1133">Transmembrane helix</keyword>
<accession>A0A2U1J6Z3</accession>
<feature type="domain" description="Ima1 N-terminal" evidence="8">
    <location>
        <begin position="8"/>
        <end position="68"/>
    </location>
</feature>
<dbReference type="GO" id="GO:0034992">
    <property type="term" value="C:microtubule organizing center attachment site"/>
    <property type="evidence" value="ECO:0007669"/>
    <property type="project" value="TreeGrafter"/>
</dbReference>
<evidence type="ECO:0000256" key="6">
    <source>
        <dbReference type="SAM" id="MobiDB-lite"/>
    </source>
</evidence>
<feature type="transmembrane region" description="Helical" evidence="7">
    <location>
        <begin position="146"/>
        <end position="169"/>
    </location>
</feature>
<dbReference type="InterPro" id="IPR042321">
    <property type="entry name" value="Ima1"/>
</dbReference>
<feature type="transmembrane region" description="Helical" evidence="7">
    <location>
        <begin position="548"/>
        <end position="567"/>
    </location>
</feature>
<evidence type="ECO:0000256" key="7">
    <source>
        <dbReference type="SAM" id="Phobius"/>
    </source>
</evidence>
<evidence type="ECO:0000313" key="10">
    <source>
        <dbReference type="Proteomes" id="UP000245591"/>
    </source>
</evidence>
<dbReference type="PANTHER" id="PTHR28538">
    <property type="entry name" value="INTEGRAL INNER NUCLEAR MEMBRANE PROTEIN IMA1"/>
    <property type="match status" value="1"/>
</dbReference>
<keyword evidence="5" id="KW-0539">Nucleus</keyword>
<sequence>MLSIDFKSSFEFCNSCQTNQLIVNRLMAEYLPDEDNPEYDKLYNDSHIYRDILERKYPTSCKNCQKSVNRILAEQQSEIKINQFQQALNRTKIKKKKIYSPSNTKTIWASIMTRMFSSIKQEFDSIFNEEHQTFSIKPTFKRIDHFAFWVLNFSWILFMTISVWLSYILDGLPSSFQISSSNHFKQLELLYPFIKLLELVKSHSNILGLERNQYLYTLEVALFVPFLNCILVIIGTIFMVKWNIYWPLLALDSSRTLRRLSNYKKWILALAVYRLVYKVFLKQVFYLIPIELRPYIGILFFFIDFTILIGAVLNLRLSSSLPLNIRLHDTVKYQEQDVSSFEIDQTSSNENIIQKDSWLKSNYQSTGLGGVGIDSLSIGRSNKKLNSISNYNYKQKDNFYGIGWKSHASHSHSLDSGANNSISTKLTNYCGFENDDGYRKNENFNQAKDIVDRYLSFDDSKGIDEMESSGTVEALQDLNSLGKSKEIIKSESTEYKVNKTFLPGISKIRDFSGNLKNESSFDNIRNRMDKNKGLFNLNLENNLENYRISFFFFLNYVLLWLISIILIKNDDTSTMAKQEEIRSVQANNLNLQKKPEKIHQNSKQKFGYIIGIFLLISPIIPTIVLYSYRSQGDLLGIDHELVISNGENQFYYSDDRNKDVKTNNNFENHLFIKNSENVENSNPLLKKLIDANPVNFVNEPKANNKKENFKKNGGNDNFSFDNNPNSESNINNGNIDRNEENERKIINQEKKYTSYSDTFHQKRSILELKIRISITSNSMVRNWVAFKRYLYQSIFGNNNLVLCDIGDVAFPYSCLPPSSLLIIVLYSELCILFISVLVPIYQFTFL</sequence>
<name>A0A2U1J6Z3_SMIAN</name>
<feature type="transmembrane region" description="Helical" evidence="7">
    <location>
        <begin position="606"/>
        <end position="628"/>
    </location>
</feature>
<proteinExistence type="predicted"/>
<evidence type="ECO:0000313" key="9">
    <source>
        <dbReference type="EMBL" id="PWA00870.1"/>
    </source>
</evidence>
<evidence type="ECO:0000256" key="1">
    <source>
        <dbReference type="ARBA" id="ARBA00004473"/>
    </source>
</evidence>
<evidence type="ECO:0000256" key="4">
    <source>
        <dbReference type="ARBA" id="ARBA00023136"/>
    </source>
</evidence>
<organism evidence="9 10">
    <name type="scientific">Smittium angustum</name>
    <dbReference type="NCBI Taxonomy" id="133377"/>
    <lineage>
        <taxon>Eukaryota</taxon>
        <taxon>Fungi</taxon>
        <taxon>Fungi incertae sedis</taxon>
        <taxon>Zoopagomycota</taxon>
        <taxon>Kickxellomycotina</taxon>
        <taxon>Harpellomycetes</taxon>
        <taxon>Harpellales</taxon>
        <taxon>Legeriomycetaceae</taxon>
        <taxon>Smittium</taxon>
    </lineage>
</organism>
<evidence type="ECO:0000256" key="5">
    <source>
        <dbReference type="ARBA" id="ARBA00023242"/>
    </source>
</evidence>
<feature type="compositionally biased region" description="Low complexity" evidence="6">
    <location>
        <begin position="711"/>
        <end position="735"/>
    </location>
</feature>
<dbReference type="GO" id="GO:0044732">
    <property type="term" value="C:mitotic spindle pole body"/>
    <property type="evidence" value="ECO:0007669"/>
    <property type="project" value="TreeGrafter"/>
</dbReference>
<feature type="transmembrane region" description="Helical" evidence="7">
    <location>
        <begin position="220"/>
        <end position="245"/>
    </location>
</feature>
<dbReference type="GO" id="GO:0005637">
    <property type="term" value="C:nuclear inner membrane"/>
    <property type="evidence" value="ECO:0007669"/>
    <property type="project" value="UniProtKB-SubCell"/>
</dbReference>
<reference evidence="9 10" key="1">
    <citation type="journal article" date="2018" name="MBio">
        <title>Comparative Genomics Reveals the Core Gene Toolbox for the Fungus-Insect Symbiosis.</title>
        <authorList>
            <person name="Wang Y."/>
            <person name="Stata M."/>
            <person name="Wang W."/>
            <person name="Stajich J.E."/>
            <person name="White M.M."/>
            <person name="Moncalvo J.M."/>
        </authorList>
    </citation>
    <scope>NUCLEOTIDE SEQUENCE [LARGE SCALE GENOMIC DNA]</scope>
    <source>
        <strain evidence="9 10">AUS-126-30</strain>
    </source>
</reference>
<evidence type="ECO:0000259" key="8">
    <source>
        <dbReference type="Pfam" id="PF09779"/>
    </source>
</evidence>
<gene>
    <name evidence="9" type="ORF">BB558_003060</name>
</gene>
<comment type="subcellular location">
    <subcellularLocation>
        <location evidence="1">Nucleus inner membrane</location>
        <topology evidence="1">Multi-pass membrane protein</topology>
    </subcellularLocation>
</comment>
<feature type="transmembrane region" description="Helical" evidence="7">
    <location>
        <begin position="294"/>
        <end position="317"/>
    </location>
</feature>
<dbReference type="GO" id="GO:0034506">
    <property type="term" value="C:chromosome, centromeric core domain"/>
    <property type="evidence" value="ECO:0007669"/>
    <property type="project" value="TreeGrafter"/>
</dbReference>
<feature type="transmembrane region" description="Helical" evidence="7">
    <location>
        <begin position="266"/>
        <end position="288"/>
    </location>
</feature>
<comment type="caution">
    <text evidence="9">The sequence shown here is derived from an EMBL/GenBank/DDBJ whole genome shotgun (WGS) entry which is preliminary data.</text>
</comment>